<proteinExistence type="inferred from homology"/>
<protein>
    <recommendedName>
        <fullName evidence="6 9">Aminopyrimidine aminohydrolase</fullName>
        <ecNumber evidence="5 9">3.5.99.2</ecNumber>
    </recommendedName>
</protein>
<dbReference type="InterPro" id="IPR050967">
    <property type="entry name" value="Thiamine_Salvage_TenA"/>
</dbReference>
<evidence type="ECO:0000313" key="11">
    <source>
        <dbReference type="EMBL" id="TDA20870.1"/>
    </source>
</evidence>
<evidence type="ECO:0000256" key="7">
    <source>
        <dbReference type="ARBA" id="ARBA00022977"/>
    </source>
</evidence>
<dbReference type="InterPro" id="IPR027574">
    <property type="entry name" value="Thiaminase_II"/>
</dbReference>
<comment type="caution">
    <text evidence="11">The sequence shown here is derived from an EMBL/GenBank/DDBJ whole genome shotgun (WGS) entry which is preliminary data.</text>
</comment>
<gene>
    <name evidence="11" type="primary">tenA</name>
    <name evidence="11" type="ORF">E1963_14750</name>
</gene>
<evidence type="ECO:0000256" key="5">
    <source>
        <dbReference type="ARBA" id="ARBA00012684"/>
    </source>
</evidence>
<evidence type="ECO:0000259" key="10">
    <source>
        <dbReference type="Pfam" id="PF03070"/>
    </source>
</evidence>
<accession>A0A4V2WSA6</accession>
<comment type="catalytic activity">
    <reaction evidence="8 9">
        <text>thiamine + H2O = 5-(2-hydroxyethyl)-4-methylthiazole + 4-amino-5-hydroxymethyl-2-methylpyrimidine + H(+)</text>
        <dbReference type="Rhea" id="RHEA:17509"/>
        <dbReference type="ChEBI" id="CHEBI:15377"/>
        <dbReference type="ChEBI" id="CHEBI:15378"/>
        <dbReference type="ChEBI" id="CHEBI:16892"/>
        <dbReference type="ChEBI" id="CHEBI:17957"/>
        <dbReference type="ChEBI" id="CHEBI:18385"/>
        <dbReference type="EC" id="3.5.99.2"/>
    </reaction>
</comment>
<organism evidence="11 12">
    <name type="scientific">Extibacter muris</name>
    <dbReference type="NCBI Taxonomy" id="1796622"/>
    <lineage>
        <taxon>Bacteria</taxon>
        <taxon>Bacillati</taxon>
        <taxon>Bacillota</taxon>
        <taxon>Clostridia</taxon>
        <taxon>Lachnospirales</taxon>
        <taxon>Lachnospiraceae</taxon>
        <taxon>Extibacter</taxon>
    </lineage>
</organism>
<evidence type="ECO:0000256" key="3">
    <source>
        <dbReference type="ARBA" id="ARBA00010264"/>
    </source>
</evidence>
<evidence type="ECO:0000313" key="12">
    <source>
        <dbReference type="Proteomes" id="UP000295710"/>
    </source>
</evidence>
<name>A0A4V2WSA6_9FIRM</name>
<comment type="pathway">
    <text evidence="2 9">Cofactor biosynthesis; thiamine diphosphate biosynthesis.</text>
</comment>
<dbReference type="InterPro" id="IPR016084">
    <property type="entry name" value="Haem_Oase-like_multi-hlx"/>
</dbReference>
<dbReference type="GO" id="GO:0050334">
    <property type="term" value="F:thiaminase activity"/>
    <property type="evidence" value="ECO:0007669"/>
    <property type="project" value="UniProtKB-EC"/>
</dbReference>
<comment type="function">
    <text evidence="9">Catalyzes an amino-pyrimidine hydrolysis reaction at the C5' of the pyrimidine moiety of thiamine compounds, a reaction that is part of a thiamine salvage pathway.</text>
</comment>
<feature type="domain" description="Thiaminase-2/PQQC" evidence="10">
    <location>
        <begin position="13"/>
        <end position="215"/>
    </location>
</feature>
<dbReference type="CDD" id="cd19369">
    <property type="entry name" value="TenA_C-like"/>
    <property type="match status" value="1"/>
</dbReference>
<dbReference type="AlphaFoldDB" id="A0A4V2WSA6"/>
<comment type="catalytic activity">
    <reaction evidence="1 9">
        <text>4-amino-5-aminomethyl-2-methylpyrimidine + H2O = 4-amino-5-hydroxymethyl-2-methylpyrimidine + NH4(+)</text>
        <dbReference type="Rhea" id="RHEA:31799"/>
        <dbReference type="ChEBI" id="CHEBI:15377"/>
        <dbReference type="ChEBI" id="CHEBI:16892"/>
        <dbReference type="ChEBI" id="CHEBI:28938"/>
        <dbReference type="ChEBI" id="CHEBI:63416"/>
        <dbReference type="EC" id="3.5.99.2"/>
    </reaction>
</comment>
<dbReference type="UniPathway" id="UPA00060"/>
<dbReference type="GO" id="GO:0005829">
    <property type="term" value="C:cytosol"/>
    <property type="evidence" value="ECO:0007669"/>
    <property type="project" value="TreeGrafter"/>
</dbReference>
<dbReference type="EC" id="3.5.99.2" evidence="5 9"/>
<dbReference type="InterPro" id="IPR004305">
    <property type="entry name" value="Thiaminase-2/PQQC"/>
</dbReference>
<dbReference type="PANTHER" id="PTHR43198">
    <property type="entry name" value="BIFUNCTIONAL TH2 PROTEIN"/>
    <property type="match status" value="1"/>
</dbReference>
<comment type="subunit">
    <text evidence="4">Homotetramer.</text>
</comment>
<evidence type="ECO:0000256" key="2">
    <source>
        <dbReference type="ARBA" id="ARBA00004948"/>
    </source>
</evidence>
<reference evidence="11 12" key="1">
    <citation type="journal article" date="2016" name="Nat. Microbiol.">
        <title>The Mouse Intestinal Bacterial Collection (miBC) provides host-specific insight into cultured diversity and functional potential of the gut microbiota.</title>
        <authorList>
            <person name="Lagkouvardos I."/>
            <person name="Pukall R."/>
            <person name="Abt B."/>
            <person name="Foesel B.U."/>
            <person name="Meier-Kolthoff J.P."/>
            <person name="Kumar N."/>
            <person name="Bresciani A."/>
            <person name="Martinez I."/>
            <person name="Just S."/>
            <person name="Ziegler C."/>
            <person name="Brugiroux S."/>
            <person name="Garzetti D."/>
            <person name="Wenning M."/>
            <person name="Bui T.P."/>
            <person name="Wang J."/>
            <person name="Hugenholtz F."/>
            <person name="Plugge C.M."/>
            <person name="Peterson D.A."/>
            <person name="Hornef M.W."/>
            <person name="Baines J.F."/>
            <person name="Smidt H."/>
            <person name="Walter J."/>
            <person name="Kristiansen K."/>
            <person name="Nielsen H.B."/>
            <person name="Haller D."/>
            <person name="Overmann J."/>
            <person name="Stecher B."/>
            <person name="Clavel T."/>
        </authorList>
    </citation>
    <scope>NUCLEOTIDE SEQUENCE [LARGE SCALE GENOMIC DNA]</scope>
    <source>
        <strain evidence="11 12">DSM 28560</strain>
    </source>
</reference>
<dbReference type="PANTHER" id="PTHR43198:SF2">
    <property type="entry name" value="SI:CH1073-67J19.1-RELATED"/>
    <property type="match status" value="1"/>
</dbReference>
<evidence type="ECO:0000256" key="1">
    <source>
        <dbReference type="ARBA" id="ARBA00001881"/>
    </source>
</evidence>
<evidence type="ECO:0000256" key="8">
    <source>
        <dbReference type="ARBA" id="ARBA00048337"/>
    </source>
</evidence>
<keyword evidence="9" id="KW-0378">Hydrolase</keyword>
<dbReference type="GO" id="GO:0009229">
    <property type="term" value="P:thiamine diphosphate biosynthetic process"/>
    <property type="evidence" value="ECO:0007669"/>
    <property type="project" value="UniProtKB-UniPathway"/>
</dbReference>
<dbReference type="RefSeq" id="WP_132279491.1">
    <property type="nucleotide sequence ID" value="NZ_JAOBST010000019.1"/>
</dbReference>
<dbReference type="Pfam" id="PF03070">
    <property type="entry name" value="TENA_THI-4"/>
    <property type="match status" value="1"/>
</dbReference>
<dbReference type="Proteomes" id="UP000295710">
    <property type="component" value="Unassembled WGS sequence"/>
</dbReference>
<dbReference type="EMBL" id="SMMX01000014">
    <property type="protein sequence ID" value="TDA20870.1"/>
    <property type="molecule type" value="Genomic_DNA"/>
</dbReference>
<keyword evidence="7 9" id="KW-0784">Thiamine biosynthesis</keyword>
<dbReference type="NCBIfam" id="TIGR04306">
    <property type="entry name" value="salvage_TenA"/>
    <property type="match status" value="1"/>
</dbReference>
<dbReference type="SUPFAM" id="SSF48613">
    <property type="entry name" value="Heme oxygenase-like"/>
    <property type="match status" value="1"/>
</dbReference>
<evidence type="ECO:0000256" key="4">
    <source>
        <dbReference type="ARBA" id="ARBA00011881"/>
    </source>
</evidence>
<dbReference type="GO" id="GO:0009228">
    <property type="term" value="P:thiamine biosynthetic process"/>
    <property type="evidence" value="ECO:0007669"/>
    <property type="project" value="UniProtKB-KW"/>
</dbReference>
<evidence type="ECO:0000256" key="6">
    <source>
        <dbReference type="ARBA" id="ARBA00013647"/>
    </source>
</evidence>
<comment type="similarity">
    <text evidence="3 9">Belongs to the TenA family.</text>
</comment>
<dbReference type="Gene3D" id="1.20.910.10">
    <property type="entry name" value="Heme oxygenase-like"/>
    <property type="match status" value="1"/>
</dbReference>
<sequence length="216" mass="26013">MSFMNEVLEKNIPIWDECITTPFVQEMKAGTLPFECFKEYMIQDSIYLKHYARVYGKEIYHAKTLRDIQLYYSVLSFVTDTESAVRLRYLEQFDMTDDDIESIAPLPENQRYIDFLLETAERGDEKEMLMAVLPCMMSYSYIFRRLAEDPKSKESRYWDFIEDYADERYAESCREWSRFTDGKCETLSDTEKEKLSHIFKKASLLELDFWKMPYRR</sequence>
<evidence type="ECO:0000256" key="9">
    <source>
        <dbReference type="RuleBase" id="RU363093"/>
    </source>
</evidence>
<keyword evidence="12" id="KW-1185">Reference proteome</keyword>